<keyword evidence="10 13" id="KW-0067">ATP-binding</keyword>
<dbReference type="Pfam" id="PF02606">
    <property type="entry name" value="LpxK"/>
    <property type="match status" value="1"/>
</dbReference>
<evidence type="ECO:0000256" key="1">
    <source>
        <dbReference type="ARBA" id="ARBA00002274"/>
    </source>
</evidence>
<keyword evidence="7 13" id="KW-0808">Transferase</keyword>
<comment type="pathway">
    <text evidence="2 13">Glycolipid biosynthesis; lipid IV(A) biosynthesis; lipid IV(A) from (3R)-3-hydroxytetradecanoyl-[acyl-carrier-protein] and UDP-N-acetyl-alpha-D-glucosamine: step 6/6.</text>
</comment>
<sequence length="357" mass="37824">MADPETYYRDLMAGKRGGVGDKALLGLLRLASRPYAAILRLRALGYRLGLIPAHRLPRPVISVGNLVLGGTGKTPTVAWLAAHLMKQGKRVCVLSRGYGGSAEGEIRIVCDGEKLLLTPEEAGDEPCQLAGMLPGLMVVIGSNRYRAGLHALEKLNPDVFILDDGYQHLKLKRDLNILLLDATTPFDNGLTLPGGFLREAPAAAGRADLVICTRATEGKTRTAPVPGKPICWTKHRLSGMIPLGGGPATGFEAAQGPRVMAFSGIANPAAFFDGLEAVGVRPVTTLSFPDHVSYGEPEIAAILRLKTASRSTVLLTTQKDAVKLLPHADQLAGCFAVVLELEFEDSSALEAALAALP</sequence>
<gene>
    <name evidence="13 14" type="primary">lpxK</name>
    <name evidence="14" type="ORF">JFN91_16985</name>
</gene>
<keyword evidence="15" id="KW-1185">Reference proteome</keyword>
<dbReference type="InterPro" id="IPR003758">
    <property type="entry name" value="LpxK"/>
</dbReference>
<evidence type="ECO:0000256" key="9">
    <source>
        <dbReference type="ARBA" id="ARBA00022777"/>
    </source>
</evidence>
<comment type="caution">
    <text evidence="14">The sequence shown here is derived from an EMBL/GenBank/DDBJ whole genome shotgun (WGS) entry which is preliminary data.</text>
</comment>
<keyword evidence="5 13" id="KW-0444">Lipid biosynthesis</keyword>
<comment type="similarity">
    <text evidence="13">Belongs to the LpxK family.</text>
</comment>
<reference evidence="14 15" key="1">
    <citation type="submission" date="2020-12" db="EMBL/GenBank/DDBJ databases">
        <title>Geomonas sp. Red421, isolated from paddy soil.</title>
        <authorList>
            <person name="Xu Z."/>
            <person name="Zhang Z."/>
            <person name="Masuda Y."/>
            <person name="Itoh H."/>
            <person name="Senoo K."/>
        </authorList>
    </citation>
    <scope>NUCLEOTIDE SEQUENCE [LARGE SCALE GENOMIC DNA]</scope>
    <source>
        <strain evidence="14 15">Red421</strain>
    </source>
</reference>
<evidence type="ECO:0000256" key="6">
    <source>
        <dbReference type="ARBA" id="ARBA00022556"/>
    </source>
</evidence>
<dbReference type="PANTHER" id="PTHR42724:SF1">
    <property type="entry name" value="TETRAACYLDISACCHARIDE 4'-KINASE, MITOCHONDRIAL-RELATED"/>
    <property type="match status" value="1"/>
</dbReference>
<keyword evidence="6 13" id="KW-0441">Lipid A biosynthesis</keyword>
<evidence type="ECO:0000256" key="10">
    <source>
        <dbReference type="ARBA" id="ARBA00022840"/>
    </source>
</evidence>
<evidence type="ECO:0000256" key="4">
    <source>
        <dbReference type="ARBA" id="ARBA00016436"/>
    </source>
</evidence>
<evidence type="ECO:0000313" key="15">
    <source>
        <dbReference type="Proteomes" id="UP000614714"/>
    </source>
</evidence>
<dbReference type="EMBL" id="JAEMHL010000010">
    <property type="protein sequence ID" value="MBJ6751916.1"/>
    <property type="molecule type" value="Genomic_DNA"/>
</dbReference>
<name>A0ABS0YHV0_9BACT</name>
<evidence type="ECO:0000256" key="12">
    <source>
        <dbReference type="ARBA" id="ARBA00029757"/>
    </source>
</evidence>
<feature type="binding site" evidence="13">
    <location>
        <begin position="67"/>
        <end position="74"/>
    </location>
    <ligand>
        <name>ATP</name>
        <dbReference type="ChEBI" id="CHEBI:30616"/>
    </ligand>
</feature>
<evidence type="ECO:0000256" key="8">
    <source>
        <dbReference type="ARBA" id="ARBA00022741"/>
    </source>
</evidence>
<protein>
    <recommendedName>
        <fullName evidence="4 13">Tetraacyldisaccharide 4'-kinase</fullName>
        <ecNumber evidence="3 13">2.7.1.130</ecNumber>
    </recommendedName>
    <alternativeName>
        <fullName evidence="12 13">Lipid A 4'-kinase</fullName>
    </alternativeName>
</protein>
<dbReference type="PANTHER" id="PTHR42724">
    <property type="entry name" value="TETRAACYLDISACCHARIDE 4'-KINASE"/>
    <property type="match status" value="1"/>
</dbReference>
<dbReference type="SUPFAM" id="SSF52540">
    <property type="entry name" value="P-loop containing nucleoside triphosphate hydrolases"/>
    <property type="match status" value="1"/>
</dbReference>
<organism evidence="14 15">
    <name type="scientific">Geomonas anaerohicana</name>
    <dbReference type="NCBI Taxonomy" id="2798583"/>
    <lineage>
        <taxon>Bacteria</taxon>
        <taxon>Pseudomonadati</taxon>
        <taxon>Thermodesulfobacteriota</taxon>
        <taxon>Desulfuromonadia</taxon>
        <taxon>Geobacterales</taxon>
        <taxon>Geobacteraceae</taxon>
        <taxon>Geomonas</taxon>
    </lineage>
</organism>
<evidence type="ECO:0000256" key="11">
    <source>
        <dbReference type="ARBA" id="ARBA00023098"/>
    </source>
</evidence>
<dbReference type="Proteomes" id="UP000614714">
    <property type="component" value="Unassembled WGS sequence"/>
</dbReference>
<evidence type="ECO:0000256" key="7">
    <source>
        <dbReference type="ARBA" id="ARBA00022679"/>
    </source>
</evidence>
<dbReference type="InterPro" id="IPR027417">
    <property type="entry name" value="P-loop_NTPase"/>
</dbReference>
<dbReference type="NCBIfam" id="TIGR00682">
    <property type="entry name" value="lpxK"/>
    <property type="match status" value="1"/>
</dbReference>
<comment type="catalytic activity">
    <reaction evidence="13">
        <text>a lipid A disaccharide + ATP = a lipid IVA + ADP + H(+)</text>
        <dbReference type="Rhea" id="RHEA:67840"/>
        <dbReference type="ChEBI" id="CHEBI:15378"/>
        <dbReference type="ChEBI" id="CHEBI:30616"/>
        <dbReference type="ChEBI" id="CHEBI:176343"/>
        <dbReference type="ChEBI" id="CHEBI:176425"/>
        <dbReference type="ChEBI" id="CHEBI:456216"/>
        <dbReference type="EC" id="2.7.1.130"/>
    </reaction>
</comment>
<dbReference type="HAMAP" id="MF_00409">
    <property type="entry name" value="LpxK"/>
    <property type="match status" value="1"/>
</dbReference>
<keyword evidence="8 13" id="KW-0547">Nucleotide-binding</keyword>
<keyword evidence="9 13" id="KW-0418">Kinase</keyword>
<evidence type="ECO:0000256" key="13">
    <source>
        <dbReference type="HAMAP-Rule" id="MF_00409"/>
    </source>
</evidence>
<proteinExistence type="inferred from homology"/>
<dbReference type="GO" id="GO:0009029">
    <property type="term" value="F:lipid-A 4'-kinase activity"/>
    <property type="evidence" value="ECO:0007669"/>
    <property type="project" value="UniProtKB-EC"/>
</dbReference>
<evidence type="ECO:0000256" key="2">
    <source>
        <dbReference type="ARBA" id="ARBA00004870"/>
    </source>
</evidence>
<evidence type="ECO:0000256" key="3">
    <source>
        <dbReference type="ARBA" id="ARBA00012071"/>
    </source>
</evidence>
<keyword evidence="11 13" id="KW-0443">Lipid metabolism</keyword>
<accession>A0ABS0YHV0</accession>
<evidence type="ECO:0000256" key="5">
    <source>
        <dbReference type="ARBA" id="ARBA00022516"/>
    </source>
</evidence>
<evidence type="ECO:0000313" key="14">
    <source>
        <dbReference type="EMBL" id="MBJ6751916.1"/>
    </source>
</evidence>
<dbReference type="EC" id="2.7.1.130" evidence="3 13"/>
<comment type="function">
    <text evidence="1 13">Transfers the gamma-phosphate of ATP to the 4'-position of a tetraacyldisaccharide 1-phosphate intermediate (termed DS-1-P) to form tetraacyldisaccharide 1,4'-bis-phosphate (lipid IVA).</text>
</comment>